<dbReference type="EMBL" id="MU006234">
    <property type="protein sequence ID" value="KAF2822357.1"/>
    <property type="molecule type" value="Genomic_DNA"/>
</dbReference>
<dbReference type="Proteomes" id="UP000799424">
    <property type="component" value="Unassembled WGS sequence"/>
</dbReference>
<reference evidence="3" key="1">
    <citation type="journal article" date="2020" name="Stud. Mycol.">
        <title>101 Dothideomycetes genomes: a test case for predicting lifestyles and emergence of pathogens.</title>
        <authorList>
            <person name="Haridas S."/>
            <person name="Albert R."/>
            <person name="Binder M."/>
            <person name="Bloem J."/>
            <person name="Labutti K."/>
            <person name="Salamov A."/>
            <person name="Andreopoulos B."/>
            <person name="Baker S."/>
            <person name="Barry K."/>
            <person name="Bills G."/>
            <person name="Bluhm B."/>
            <person name="Cannon C."/>
            <person name="Castanera R."/>
            <person name="Culley D."/>
            <person name="Daum C."/>
            <person name="Ezra D."/>
            <person name="Gonzalez J."/>
            <person name="Henrissat B."/>
            <person name="Kuo A."/>
            <person name="Liang C."/>
            <person name="Lipzen A."/>
            <person name="Lutzoni F."/>
            <person name="Magnuson J."/>
            <person name="Mondo S."/>
            <person name="Nolan M."/>
            <person name="Ohm R."/>
            <person name="Pangilinan J."/>
            <person name="Park H.-J."/>
            <person name="Ramirez L."/>
            <person name="Alfaro M."/>
            <person name="Sun H."/>
            <person name="Tritt A."/>
            <person name="Yoshinaga Y."/>
            <person name="Zwiers L.-H."/>
            <person name="Turgeon B."/>
            <person name="Goodwin S."/>
            <person name="Spatafora J."/>
            <person name="Crous P."/>
            <person name="Grigoriev I."/>
        </authorList>
    </citation>
    <scope>NUCLEOTIDE SEQUENCE</scope>
    <source>
        <strain evidence="3">CBS 113818</strain>
    </source>
</reference>
<sequence>MTPIEEAIAAIKSRELGDDLVYQEYADTFGVYRNTLARRHQEEELVLYIRDLTERELPPTRAIIQNFTSTIAHKHHQHEDKLISKYTTAIDATRHTADSYIKYKLYFDLLHGKTEEHKILPKNSYNMDKKGFMIGVIGRSKRTFTRAQ</sequence>
<evidence type="ECO:0000313" key="3">
    <source>
        <dbReference type="EMBL" id="KAF2822357.1"/>
    </source>
</evidence>
<protein>
    <recommendedName>
        <fullName evidence="2">HTH CENPB-type domain-containing protein</fullName>
    </recommendedName>
</protein>
<dbReference type="OrthoDB" id="3938460at2759"/>
<feature type="domain" description="HTH CENPB-type" evidence="2">
    <location>
        <begin position="40"/>
        <end position="81"/>
    </location>
</feature>
<evidence type="ECO:0000313" key="4">
    <source>
        <dbReference type="Proteomes" id="UP000799424"/>
    </source>
</evidence>
<gene>
    <name evidence="3" type="ORF">CC86DRAFT_448175</name>
</gene>
<evidence type="ECO:0000256" key="1">
    <source>
        <dbReference type="ARBA" id="ARBA00023125"/>
    </source>
</evidence>
<proteinExistence type="predicted"/>
<dbReference type="AlphaFoldDB" id="A0A6A6ZPX9"/>
<evidence type="ECO:0000259" key="2">
    <source>
        <dbReference type="Pfam" id="PF03221"/>
    </source>
</evidence>
<keyword evidence="4" id="KW-1185">Reference proteome</keyword>
<name>A0A6A6ZPX9_9PLEO</name>
<organism evidence="3 4">
    <name type="scientific">Ophiobolus disseminans</name>
    <dbReference type="NCBI Taxonomy" id="1469910"/>
    <lineage>
        <taxon>Eukaryota</taxon>
        <taxon>Fungi</taxon>
        <taxon>Dikarya</taxon>
        <taxon>Ascomycota</taxon>
        <taxon>Pezizomycotina</taxon>
        <taxon>Dothideomycetes</taxon>
        <taxon>Pleosporomycetidae</taxon>
        <taxon>Pleosporales</taxon>
        <taxon>Pleosporineae</taxon>
        <taxon>Phaeosphaeriaceae</taxon>
        <taxon>Ophiobolus</taxon>
    </lineage>
</organism>
<keyword evidence="1" id="KW-0238">DNA-binding</keyword>
<dbReference type="Pfam" id="PF03221">
    <property type="entry name" value="HTH_Tnp_Tc5"/>
    <property type="match status" value="1"/>
</dbReference>
<dbReference type="InterPro" id="IPR006600">
    <property type="entry name" value="HTH_CenpB_DNA-bd_dom"/>
</dbReference>
<accession>A0A6A6ZPX9</accession>